<accession>A0A3M7LHD3</accession>
<name>A0A3M7LHD3_9FLAO</name>
<protein>
    <submittedName>
        <fullName evidence="1">N-acetyltransferase</fullName>
    </submittedName>
</protein>
<evidence type="ECO:0000313" key="2">
    <source>
        <dbReference type="Proteomes" id="UP000267524"/>
    </source>
</evidence>
<sequence>MNIVELSTGKSFPIEILPLESRDYKSLTKKRYFFNWKDEKEQEIYKLVIKGDNDILGLISFEIISEEWRIHIRLLTVSEENKGKNKKFDKIAGNLICYVSKIAVIEFAERACISLKPKTAIYQHYMDKYLMNITGTTLSLEVPEILTIIKEYENDY</sequence>
<dbReference type="AlphaFoldDB" id="A0A3M7LHD3"/>
<keyword evidence="2" id="KW-1185">Reference proteome</keyword>
<organism evidence="1 2">
    <name type="scientific">Chryseobacterium nematophagum</name>
    <dbReference type="NCBI Taxonomy" id="2305228"/>
    <lineage>
        <taxon>Bacteria</taxon>
        <taxon>Pseudomonadati</taxon>
        <taxon>Bacteroidota</taxon>
        <taxon>Flavobacteriia</taxon>
        <taxon>Flavobacteriales</taxon>
        <taxon>Weeksellaceae</taxon>
        <taxon>Chryseobacterium group</taxon>
        <taxon>Chryseobacterium</taxon>
    </lineage>
</organism>
<gene>
    <name evidence="1" type="ORF">D1632_03040</name>
</gene>
<evidence type="ECO:0000313" key="1">
    <source>
        <dbReference type="EMBL" id="RMZ60962.1"/>
    </source>
</evidence>
<keyword evidence="1" id="KW-0808">Transferase</keyword>
<reference evidence="1 2" key="1">
    <citation type="submission" date="2018-08" db="EMBL/GenBank/DDBJ databases">
        <title>Chryseobacterium nematophagum: a novel matrix digesting pathogen of nematodes.</title>
        <authorList>
            <person name="Page A."/>
            <person name="Roberts M."/>
            <person name="Felix M.-A."/>
            <person name="Weir W."/>
        </authorList>
    </citation>
    <scope>NUCLEOTIDE SEQUENCE [LARGE SCALE GENOMIC DNA]</scope>
    <source>
        <strain evidence="1 2">JUb275</strain>
    </source>
</reference>
<comment type="caution">
    <text evidence="1">The sequence shown here is derived from an EMBL/GenBank/DDBJ whole genome shotgun (WGS) entry which is preliminary data.</text>
</comment>
<proteinExistence type="predicted"/>
<dbReference type="Proteomes" id="UP000267524">
    <property type="component" value="Unassembled WGS sequence"/>
</dbReference>
<dbReference type="GO" id="GO:0016740">
    <property type="term" value="F:transferase activity"/>
    <property type="evidence" value="ECO:0007669"/>
    <property type="project" value="UniProtKB-KW"/>
</dbReference>
<dbReference type="RefSeq" id="WP_122545768.1">
    <property type="nucleotide sequence ID" value="NZ_QWIV01000005.1"/>
</dbReference>
<dbReference type="EMBL" id="QWIV01000005">
    <property type="protein sequence ID" value="RMZ60962.1"/>
    <property type="molecule type" value="Genomic_DNA"/>
</dbReference>